<protein>
    <submittedName>
        <fullName evidence="1">Uncharacterized protein</fullName>
    </submittedName>
</protein>
<keyword evidence="2" id="KW-1185">Reference proteome</keyword>
<name>A0AAW1JQ91_SAPOF</name>
<organism evidence="1 2">
    <name type="scientific">Saponaria officinalis</name>
    <name type="common">Common soapwort</name>
    <name type="synonym">Lychnis saponaria</name>
    <dbReference type="NCBI Taxonomy" id="3572"/>
    <lineage>
        <taxon>Eukaryota</taxon>
        <taxon>Viridiplantae</taxon>
        <taxon>Streptophyta</taxon>
        <taxon>Embryophyta</taxon>
        <taxon>Tracheophyta</taxon>
        <taxon>Spermatophyta</taxon>
        <taxon>Magnoliopsida</taxon>
        <taxon>eudicotyledons</taxon>
        <taxon>Gunneridae</taxon>
        <taxon>Pentapetalae</taxon>
        <taxon>Caryophyllales</taxon>
        <taxon>Caryophyllaceae</taxon>
        <taxon>Caryophylleae</taxon>
        <taxon>Saponaria</taxon>
    </lineage>
</organism>
<dbReference type="AlphaFoldDB" id="A0AAW1JQ91"/>
<evidence type="ECO:0000313" key="2">
    <source>
        <dbReference type="Proteomes" id="UP001443914"/>
    </source>
</evidence>
<comment type="caution">
    <text evidence="1">The sequence shown here is derived from an EMBL/GenBank/DDBJ whole genome shotgun (WGS) entry which is preliminary data.</text>
</comment>
<dbReference type="EMBL" id="JBDFQZ010000007">
    <property type="protein sequence ID" value="KAK9704996.1"/>
    <property type="molecule type" value="Genomic_DNA"/>
</dbReference>
<sequence length="111" mass="11786">MSIGSLQAAKEKGLTQKPGITLKLLSSASKQYLCIIGASSQMISFFSTTLIGIPNLECAVLPPGRSIAAIQLEATGRTISPLLLIAAHNVLHINVFPVPPKPYTKKIPPRP</sequence>
<gene>
    <name evidence="1" type="ORF">RND81_07G025700</name>
</gene>
<evidence type="ECO:0000313" key="1">
    <source>
        <dbReference type="EMBL" id="KAK9704996.1"/>
    </source>
</evidence>
<accession>A0AAW1JQ91</accession>
<proteinExistence type="predicted"/>
<dbReference type="Proteomes" id="UP001443914">
    <property type="component" value="Unassembled WGS sequence"/>
</dbReference>
<reference evidence="1" key="1">
    <citation type="submission" date="2024-03" db="EMBL/GenBank/DDBJ databases">
        <title>WGS assembly of Saponaria officinalis var. Norfolk2.</title>
        <authorList>
            <person name="Jenkins J."/>
            <person name="Shu S."/>
            <person name="Grimwood J."/>
            <person name="Barry K."/>
            <person name="Goodstein D."/>
            <person name="Schmutz J."/>
            <person name="Leebens-Mack J."/>
            <person name="Osbourn A."/>
        </authorList>
    </citation>
    <scope>NUCLEOTIDE SEQUENCE [LARGE SCALE GENOMIC DNA]</scope>
    <source>
        <strain evidence="1">JIC</strain>
    </source>
</reference>